<evidence type="ECO:0000256" key="3">
    <source>
        <dbReference type="ARBA" id="ARBA00023015"/>
    </source>
</evidence>
<comment type="caution">
    <text evidence="9">The sequence shown here is derived from an EMBL/GenBank/DDBJ whole genome shotgun (WGS) entry which is preliminary data.</text>
</comment>
<evidence type="ECO:0000313" key="10">
    <source>
        <dbReference type="Proteomes" id="UP001500016"/>
    </source>
</evidence>
<dbReference type="InterPro" id="IPR013324">
    <property type="entry name" value="RNA_pol_sigma_r3/r4-like"/>
</dbReference>
<evidence type="ECO:0000256" key="4">
    <source>
        <dbReference type="ARBA" id="ARBA00023082"/>
    </source>
</evidence>
<feature type="region of interest" description="Disordered" evidence="6">
    <location>
        <begin position="308"/>
        <end position="333"/>
    </location>
</feature>
<dbReference type="Pfam" id="PF08281">
    <property type="entry name" value="Sigma70_r4_2"/>
    <property type="match status" value="1"/>
</dbReference>
<dbReference type="NCBIfam" id="TIGR02957">
    <property type="entry name" value="SigX4"/>
    <property type="match status" value="1"/>
</dbReference>
<dbReference type="RefSeq" id="WP_344526966.1">
    <property type="nucleotide sequence ID" value="NZ_BAAAPE010000007.1"/>
</dbReference>
<evidence type="ECO:0000256" key="5">
    <source>
        <dbReference type="ARBA" id="ARBA00023163"/>
    </source>
</evidence>
<gene>
    <name evidence="9" type="ORF">GCM10009801_23770</name>
</gene>
<feature type="domain" description="RNA polymerase sigma factor 70 region 4 type 2" evidence="8">
    <location>
        <begin position="127"/>
        <end position="178"/>
    </location>
</feature>
<dbReference type="Pfam" id="PF04542">
    <property type="entry name" value="Sigma70_r2"/>
    <property type="match status" value="1"/>
</dbReference>
<evidence type="ECO:0000259" key="8">
    <source>
        <dbReference type="Pfam" id="PF08281"/>
    </source>
</evidence>
<name>A0ABN2VU78_9ACTN</name>
<evidence type="ECO:0000313" key="9">
    <source>
        <dbReference type="EMBL" id="GAA2071766.1"/>
    </source>
</evidence>
<dbReference type="InterPro" id="IPR014284">
    <property type="entry name" value="RNA_pol_sigma-70_dom"/>
</dbReference>
<feature type="region of interest" description="Disordered" evidence="6">
    <location>
        <begin position="1"/>
        <end position="23"/>
    </location>
</feature>
<dbReference type="InterPro" id="IPR013249">
    <property type="entry name" value="RNA_pol_sigma70_r4_t2"/>
</dbReference>
<comment type="subunit">
    <text evidence="2">Interacts transiently with the RNA polymerase catalytic core formed by RpoA, RpoB, RpoC and RpoZ (2 alpha, 1 beta, 1 beta' and 1 omega subunit) to form the RNA polymerase holoenzyme that can initiate transcription.</text>
</comment>
<dbReference type="InterPro" id="IPR013325">
    <property type="entry name" value="RNA_pol_sigma_r2"/>
</dbReference>
<feature type="compositionally biased region" description="Gly residues" evidence="6">
    <location>
        <begin position="321"/>
        <end position="333"/>
    </location>
</feature>
<dbReference type="Proteomes" id="UP001500016">
    <property type="component" value="Unassembled WGS sequence"/>
</dbReference>
<dbReference type="SUPFAM" id="SSF88659">
    <property type="entry name" value="Sigma3 and sigma4 domains of RNA polymerase sigma factors"/>
    <property type="match status" value="1"/>
</dbReference>
<dbReference type="Gene3D" id="1.10.1740.10">
    <property type="match status" value="1"/>
</dbReference>
<keyword evidence="5" id="KW-0804">Transcription</keyword>
<evidence type="ECO:0000259" key="7">
    <source>
        <dbReference type="Pfam" id="PF04542"/>
    </source>
</evidence>
<sequence>MSEHSERAGDAAGPGGDHGRAGPVDRATEVFVAHRNLLFTVAYEMLGSAADAEDVLQETWLRWAGVDPATVREQRAYLVRIVTRQALDRMRALGRRKESYVGPWLPEPLLTAPDVADDVELAESVSMAMLLVLETLAPVERAVFVLREVFTLGYDEIAEAVGRSPSAVRQLAYRARSHVAARRPRGEVSPAQTRAALRAFQRAVETGELQSLLDILAPDVVALSDGGGVKHALLRPVVGADRVARLLAGGWWKREARRSVEPVQINGSPGLLVRVDGEIDGVVAVRVEDGLVTGAYHVRNPHKLSRVARETPVSRAPAHGSGTGAGTGTGGPS</sequence>
<dbReference type="Gene3D" id="1.10.10.10">
    <property type="entry name" value="Winged helix-like DNA-binding domain superfamily/Winged helix DNA-binding domain"/>
    <property type="match status" value="1"/>
</dbReference>
<dbReference type="InterPro" id="IPR007627">
    <property type="entry name" value="RNA_pol_sigma70_r2"/>
</dbReference>
<dbReference type="NCBIfam" id="NF007214">
    <property type="entry name" value="PRK09636.1"/>
    <property type="match status" value="1"/>
</dbReference>
<dbReference type="InterPro" id="IPR032710">
    <property type="entry name" value="NTF2-like_dom_sf"/>
</dbReference>
<evidence type="ECO:0000256" key="1">
    <source>
        <dbReference type="ARBA" id="ARBA00010641"/>
    </source>
</evidence>
<dbReference type="InterPro" id="IPR052704">
    <property type="entry name" value="ECF_Sigma-70_Domain"/>
</dbReference>
<protein>
    <submittedName>
        <fullName evidence="9">RNA polymerase sigma-70 factor</fullName>
    </submittedName>
</protein>
<dbReference type="InterPro" id="IPR036388">
    <property type="entry name" value="WH-like_DNA-bd_sf"/>
</dbReference>
<keyword evidence="10" id="KW-1185">Reference proteome</keyword>
<keyword evidence="4" id="KW-0731">Sigma factor</keyword>
<dbReference type="EMBL" id="BAAAPE010000007">
    <property type="protein sequence ID" value="GAA2071766.1"/>
    <property type="molecule type" value="Genomic_DNA"/>
</dbReference>
<evidence type="ECO:0000256" key="2">
    <source>
        <dbReference type="ARBA" id="ARBA00011344"/>
    </source>
</evidence>
<accession>A0ABN2VU78</accession>
<dbReference type="NCBIfam" id="TIGR02937">
    <property type="entry name" value="sigma70-ECF"/>
    <property type="match status" value="1"/>
</dbReference>
<dbReference type="InterPro" id="IPR014303">
    <property type="entry name" value="RNA_pol_sigma-70_ECF"/>
</dbReference>
<comment type="similarity">
    <text evidence="1">Belongs to the sigma-70 factor family. ECF subfamily.</text>
</comment>
<keyword evidence="3" id="KW-0805">Transcription regulation</keyword>
<proteinExistence type="inferred from homology"/>
<dbReference type="PANTHER" id="PTHR30173">
    <property type="entry name" value="SIGMA 19 FACTOR"/>
    <property type="match status" value="1"/>
</dbReference>
<dbReference type="Gene3D" id="3.10.450.50">
    <property type="match status" value="1"/>
</dbReference>
<dbReference type="SUPFAM" id="SSF54427">
    <property type="entry name" value="NTF2-like"/>
    <property type="match status" value="1"/>
</dbReference>
<dbReference type="SUPFAM" id="SSF88946">
    <property type="entry name" value="Sigma2 domain of RNA polymerase sigma factors"/>
    <property type="match status" value="1"/>
</dbReference>
<feature type="domain" description="RNA polymerase sigma-70 region 2" evidence="7">
    <location>
        <begin position="31"/>
        <end position="95"/>
    </location>
</feature>
<dbReference type="PANTHER" id="PTHR30173:SF36">
    <property type="entry name" value="ECF RNA POLYMERASE SIGMA FACTOR SIGJ"/>
    <property type="match status" value="1"/>
</dbReference>
<organism evidence="9 10">
    <name type="scientific">Streptomyces albiaxialis</name>
    <dbReference type="NCBI Taxonomy" id="329523"/>
    <lineage>
        <taxon>Bacteria</taxon>
        <taxon>Bacillati</taxon>
        <taxon>Actinomycetota</taxon>
        <taxon>Actinomycetes</taxon>
        <taxon>Kitasatosporales</taxon>
        <taxon>Streptomycetaceae</taxon>
        <taxon>Streptomyces</taxon>
    </lineage>
</organism>
<reference evidence="9 10" key="1">
    <citation type="journal article" date="2019" name="Int. J. Syst. Evol. Microbiol.">
        <title>The Global Catalogue of Microorganisms (GCM) 10K type strain sequencing project: providing services to taxonomists for standard genome sequencing and annotation.</title>
        <authorList>
            <consortium name="The Broad Institute Genomics Platform"/>
            <consortium name="The Broad Institute Genome Sequencing Center for Infectious Disease"/>
            <person name="Wu L."/>
            <person name="Ma J."/>
        </authorList>
    </citation>
    <scope>NUCLEOTIDE SEQUENCE [LARGE SCALE GENOMIC DNA]</scope>
    <source>
        <strain evidence="9 10">JCM 15478</strain>
    </source>
</reference>
<evidence type="ECO:0000256" key="6">
    <source>
        <dbReference type="SAM" id="MobiDB-lite"/>
    </source>
</evidence>